<dbReference type="InterPro" id="IPR036291">
    <property type="entry name" value="NAD(P)-bd_dom_sf"/>
</dbReference>
<organism evidence="1 2">
    <name type="scientific">Aeromicrobium endophyticum</name>
    <dbReference type="NCBI Taxonomy" id="2292704"/>
    <lineage>
        <taxon>Bacteria</taxon>
        <taxon>Bacillati</taxon>
        <taxon>Actinomycetota</taxon>
        <taxon>Actinomycetes</taxon>
        <taxon>Propionibacteriales</taxon>
        <taxon>Nocardioidaceae</taxon>
        <taxon>Aeromicrobium</taxon>
    </lineage>
</organism>
<keyword evidence="2" id="KW-1185">Reference proteome</keyword>
<evidence type="ECO:0000313" key="1">
    <source>
        <dbReference type="EMBL" id="REK72902.1"/>
    </source>
</evidence>
<reference evidence="1 2" key="1">
    <citation type="submission" date="2018-08" db="EMBL/GenBank/DDBJ databases">
        <title>Aeromicrobium sp. M2KJ-4, whole genome shotgun sequence.</title>
        <authorList>
            <person name="Tuo L."/>
        </authorList>
    </citation>
    <scope>NUCLEOTIDE SEQUENCE [LARGE SCALE GENOMIC DNA]</scope>
    <source>
        <strain evidence="1 2">M2KJ-4</strain>
    </source>
</reference>
<sequence>MNGKVALVTGVARGQGHSHALHLAKEGADIIGIDRLTDEPTIHYPLATADDLNETRALIQKLGRTAILS</sequence>
<dbReference type="EMBL" id="QUBR01000001">
    <property type="protein sequence ID" value="REK72902.1"/>
    <property type="molecule type" value="Genomic_DNA"/>
</dbReference>
<dbReference type="Proteomes" id="UP000265581">
    <property type="component" value="Unassembled WGS sequence"/>
</dbReference>
<dbReference type="SUPFAM" id="SSF51735">
    <property type="entry name" value="NAD(P)-binding Rossmann-fold domains"/>
    <property type="match status" value="1"/>
</dbReference>
<accession>A0A371PAF1</accession>
<dbReference type="Gene3D" id="3.40.50.720">
    <property type="entry name" value="NAD(P)-binding Rossmann-like Domain"/>
    <property type="match status" value="1"/>
</dbReference>
<name>A0A371PAF1_9ACTN</name>
<comment type="caution">
    <text evidence="1">The sequence shown here is derived from an EMBL/GenBank/DDBJ whole genome shotgun (WGS) entry which is preliminary data.</text>
</comment>
<protein>
    <recommendedName>
        <fullName evidence="3">SDR family NAD(P)-dependent oxidoreductase</fullName>
    </recommendedName>
</protein>
<dbReference type="AlphaFoldDB" id="A0A371PAF1"/>
<evidence type="ECO:0008006" key="3">
    <source>
        <dbReference type="Google" id="ProtNLM"/>
    </source>
</evidence>
<gene>
    <name evidence="1" type="ORF">DX116_04715</name>
</gene>
<proteinExistence type="predicted"/>
<evidence type="ECO:0000313" key="2">
    <source>
        <dbReference type="Proteomes" id="UP000265581"/>
    </source>
</evidence>